<sequence length="60" mass="6530">MVGNGLGVLAGAALVKFVMDQKKAMAGPFSRCLSCNGMGQVSYLCSHHNNHRRSLYYNPQ</sequence>
<gene>
    <name evidence="1" type="ORF">CFP56_005992</name>
</gene>
<comment type="caution">
    <text evidence="1">The sequence shown here is derived from an EMBL/GenBank/DDBJ whole genome shotgun (WGS) entry which is preliminary data.</text>
</comment>
<organism evidence="1">
    <name type="scientific">Quercus suber</name>
    <name type="common">Cork oak</name>
    <dbReference type="NCBI Taxonomy" id="58331"/>
    <lineage>
        <taxon>Eukaryota</taxon>
        <taxon>Viridiplantae</taxon>
        <taxon>Streptophyta</taxon>
        <taxon>Embryophyta</taxon>
        <taxon>Tracheophyta</taxon>
        <taxon>Spermatophyta</taxon>
        <taxon>Magnoliopsida</taxon>
        <taxon>eudicotyledons</taxon>
        <taxon>Gunneridae</taxon>
        <taxon>Pentapetalae</taxon>
        <taxon>rosids</taxon>
        <taxon>fabids</taxon>
        <taxon>Fagales</taxon>
        <taxon>Fagaceae</taxon>
        <taxon>Quercus</taxon>
    </lineage>
</organism>
<dbReference type="AlphaFoldDB" id="A0AAW0M7L6"/>
<dbReference type="EMBL" id="PKMF04000012">
    <property type="protein sequence ID" value="KAK7859464.1"/>
    <property type="molecule type" value="Genomic_DNA"/>
</dbReference>
<proteinExistence type="predicted"/>
<reference evidence="1" key="2">
    <citation type="journal article" date="2018" name="Sci. Data">
        <title>The draft genome sequence of cork oak.</title>
        <authorList>
            <person name="Ramos A.M."/>
            <person name="Usie A."/>
            <person name="Barbosa P."/>
            <person name="Barros P.M."/>
            <person name="Capote T."/>
            <person name="Chaves I."/>
            <person name="Simoes F."/>
            <person name="Abreu I."/>
            <person name="Carrasquinho I."/>
            <person name="Faro C."/>
            <person name="Guimaraes J.B."/>
            <person name="Mendonca D."/>
            <person name="Nobrega F."/>
            <person name="Rodrigues L."/>
            <person name="Saibo N.J.M."/>
            <person name="Varela M.C."/>
            <person name="Egas C."/>
            <person name="Matos J."/>
            <person name="Miguel C.M."/>
            <person name="Oliveira M.M."/>
            <person name="Ricardo C.P."/>
            <person name="Goncalves S."/>
        </authorList>
    </citation>
    <scope>NUCLEOTIDE SEQUENCE [LARGE SCALE GENOMIC DNA]</scope>
    <source>
        <strain evidence="1">HL8</strain>
    </source>
</reference>
<evidence type="ECO:0000313" key="1">
    <source>
        <dbReference type="EMBL" id="KAK7859464.1"/>
    </source>
</evidence>
<reference evidence="1" key="3">
    <citation type="submission" date="2023-07" db="EMBL/GenBank/DDBJ databases">
        <title>An improved reference 1 genome and first organelle genomes of Quercus suber.</title>
        <authorList>
            <consortium name="Genosuber Consortium"/>
            <person name="Usie A."/>
            <person name="Serra O."/>
            <person name="Barros P."/>
        </authorList>
    </citation>
    <scope>NUCLEOTIDE SEQUENCE</scope>
    <source>
        <strain evidence="1">HL8</strain>
        <tissue evidence="1">Leaves</tissue>
    </source>
</reference>
<protein>
    <submittedName>
        <fullName evidence="1">Uncharacterized protein</fullName>
    </submittedName>
</protein>
<accession>A0AAW0M7L6</accession>
<name>A0AAW0M7L6_QUESU</name>
<reference evidence="1" key="1">
    <citation type="submission" date="2017-12" db="EMBL/GenBank/DDBJ databases">
        <authorList>
            <person name="Barbosa P."/>
            <person name="Usie A."/>
            <person name="Ramos A.M."/>
        </authorList>
    </citation>
    <scope>NUCLEOTIDE SEQUENCE</scope>
    <source>
        <strain evidence="1">HL8</strain>
        <tissue evidence="1">Leaves</tissue>
    </source>
</reference>